<organism evidence="1 2">
    <name type="scientific">Sediminicoccus rosea</name>
    <dbReference type="NCBI Taxonomy" id="1225128"/>
    <lineage>
        <taxon>Bacteria</taxon>
        <taxon>Pseudomonadati</taxon>
        <taxon>Pseudomonadota</taxon>
        <taxon>Alphaproteobacteria</taxon>
        <taxon>Acetobacterales</taxon>
        <taxon>Roseomonadaceae</taxon>
        <taxon>Sediminicoccus</taxon>
    </lineage>
</organism>
<evidence type="ECO:0000313" key="2">
    <source>
        <dbReference type="Proteomes" id="UP001305521"/>
    </source>
</evidence>
<protein>
    <recommendedName>
        <fullName evidence="3">Nucleotidyl transferase AbiEii toxin, Type IV TA system</fullName>
    </recommendedName>
</protein>
<dbReference type="EMBL" id="CP137852">
    <property type="protein sequence ID" value="WPB85861.1"/>
    <property type="molecule type" value="Genomic_DNA"/>
</dbReference>
<evidence type="ECO:0008006" key="3">
    <source>
        <dbReference type="Google" id="ProtNLM"/>
    </source>
</evidence>
<gene>
    <name evidence="1" type="ORF">R9Z33_03060</name>
</gene>
<accession>A0ABZ0PJI8</accession>
<keyword evidence="2" id="KW-1185">Reference proteome</keyword>
<sequence length="192" mass="21093">MSEGYRPEYLEGLNLLARACTLLAERGLPLPILVGGAVVEFDTAGQIHTGDFDVLSSLDSELREAVLAVGFVEENRPGRRLGGFYHPTLPLGLEVVSKAYFDGHGDRTRIRLIEMPGGSVPMAPTEELIADRLGQWIASDRRDMELLIQAKTMFALASGLAEDYLDQRIRQDTAGTMTLSEFLSLDPEAHHP</sequence>
<name>A0ABZ0PJI8_9PROT</name>
<proteinExistence type="predicted"/>
<evidence type="ECO:0000313" key="1">
    <source>
        <dbReference type="EMBL" id="WPB85861.1"/>
    </source>
</evidence>
<reference evidence="1 2" key="1">
    <citation type="submission" date="2023-11" db="EMBL/GenBank/DDBJ databases">
        <title>Arctic aerobic anoxygenic photoheterotroph Sediminicoccus rosea KRV36 adapts its photosynthesis to long days of polar summer.</title>
        <authorList>
            <person name="Tomasch J."/>
            <person name="Kopejtka K."/>
            <person name="Bily T."/>
            <person name="Gardiner A.T."/>
            <person name="Gardian Z."/>
            <person name="Shivaramu S."/>
            <person name="Koblizek M."/>
            <person name="Engelhardt F."/>
            <person name="Kaftan D."/>
        </authorList>
    </citation>
    <scope>NUCLEOTIDE SEQUENCE [LARGE SCALE GENOMIC DNA]</scope>
    <source>
        <strain evidence="1 2">R-30</strain>
    </source>
</reference>
<dbReference type="RefSeq" id="WP_318649839.1">
    <property type="nucleotide sequence ID" value="NZ_CP137852.1"/>
</dbReference>
<dbReference type="Proteomes" id="UP001305521">
    <property type="component" value="Chromosome"/>
</dbReference>